<evidence type="ECO:0000313" key="3">
    <source>
        <dbReference type="EMBL" id="MQX11708.1"/>
    </source>
</evidence>
<name>A0A844AIB8_RHIFR</name>
<accession>A0A844AIB8</accession>
<organism evidence="3 4">
    <name type="scientific">Rhizobium fredii</name>
    <name type="common">Sinorhizobium fredii</name>
    <dbReference type="NCBI Taxonomy" id="380"/>
    <lineage>
        <taxon>Bacteria</taxon>
        <taxon>Pseudomonadati</taxon>
        <taxon>Pseudomonadota</taxon>
        <taxon>Alphaproteobacteria</taxon>
        <taxon>Hyphomicrobiales</taxon>
        <taxon>Rhizobiaceae</taxon>
        <taxon>Sinorhizobium/Ensifer group</taxon>
        <taxon>Sinorhizobium</taxon>
    </lineage>
</organism>
<feature type="domain" description="CBS" evidence="2">
    <location>
        <begin position="1"/>
        <end position="41"/>
    </location>
</feature>
<dbReference type="AlphaFoldDB" id="A0A844AIB8"/>
<sequence>MALMTEKHIRHLPVLENGCLVGIISIGDLTKSVIADREFDIEQLVQYVRG</sequence>
<dbReference type="Pfam" id="PF00571">
    <property type="entry name" value="CBS"/>
    <property type="match status" value="1"/>
</dbReference>
<evidence type="ECO:0000256" key="1">
    <source>
        <dbReference type="PROSITE-ProRule" id="PRU00703"/>
    </source>
</evidence>
<evidence type="ECO:0000313" key="4">
    <source>
        <dbReference type="Proteomes" id="UP000466694"/>
    </source>
</evidence>
<protein>
    <submittedName>
        <fullName evidence="3">CBS domain-containing protein</fullName>
    </submittedName>
</protein>
<keyword evidence="1" id="KW-0129">CBS domain</keyword>
<dbReference type="InterPro" id="IPR046342">
    <property type="entry name" value="CBS_dom_sf"/>
</dbReference>
<dbReference type="RefSeq" id="WP_080579810.1">
    <property type="nucleotide sequence ID" value="NZ_BJNI01000044.1"/>
</dbReference>
<dbReference type="Gene3D" id="3.10.580.10">
    <property type="entry name" value="CBS-domain"/>
    <property type="match status" value="1"/>
</dbReference>
<dbReference type="InterPro" id="IPR000644">
    <property type="entry name" value="CBS_dom"/>
</dbReference>
<dbReference type="PROSITE" id="PS51371">
    <property type="entry name" value="CBS"/>
    <property type="match status" value="1"/>
</dbReference>
<dbReference type="EMBL" id="WISZ01000192">
    <property type="protein sequence ID" value="MQX11708.1"/>
    <property type="molecule type" value="Genomic_DNA"/>
</dbReference>
<reference evidence="3 4" key="1">
    <citation type="journal article" date="2013" name="Genome Biol.">
        <title>Comparative genomics of the core and accessory genomes of 48 Sinorhizobium strains comprising five genospecies.</title>
        <authorList>
            <person name="Sugawara M."/>
            <person name="Epstein B."/>
            <person name="Badgley B.D."/>
            <person name="Unno T."/>
            <person name="Xu L."/>
            <person name="Reese J."/>
            <person name="Gyaneshwar P."/>
            <person name="Denny R."/>
            <person name="Mudge J."/>
            <person name="Bharti A.K."/>
            <person name="Farmer A.D."/>
            <person name="May G.D."/>
            <person name="Woodward J.E."/>
            <person name="Medigue C."/>
            <person name="Vallenet D."/>
            <person name="Lajus A."/>
            <person name="Rouy Z."/>
            <person name="Martinez-Vaz B."/>
            <person name="Tiffin P."/>
            <person name="Young N.D."/>
            <person name="Sadowsky M.J."/>
        </authorList>
    </citation>
    <scope>NUCLEOTIDE SEQUENCE [LARGE SCALE GENOMIC DNA]</scope>
    <source>
        <strain evidence="3 4">USDA205</strain>
    </source>
</reference>
<dbReference type="SUPFAM" id="SSF54631">
    <property type="entry name" value="CBS-domain pair"/>
    <property type="match status" value="1"/>
</dbReference>
<proteinExistence type="predicted"/>
<evidence type="ECO:0000259" key="2">
    <source>
        <dbReference type="PROSITE" id="PS51371"/>
    </source>
</evidence>
<gene>
    <name evidence="3" type="ORF">GHK48_26505</name>
</gene>
<dbReference type="Proteomes" id="UP000466694">
    <property type="component" value="Unassembled WGS sequence"/>
</dbReference>
<comment type="caution">
    <text evidence="3">The sequence shown here is derived from an EMBL/GenBank/DDBJ whole genome shotgun (WGS) entry which is preliminary data.</text>
</comment>